<dbReference type="EMBL" id="LXTC01000006">
    <property type="protein sequence ID" value="OBA19444.1"/>
    <property type="molecule type" value="Genomic_DNA"/>
</dbReference>
<dbReference type="GeneID" id="30031390"/>
<accession>A0A1A0H5T0</accession>
<gene>
    <name evidence="1" type="ORF">METBIDRAFT_73442</name>
</gene>
<reference evidence="1 2" key="1">
    <citation type="submission" date="2016-05" db="EMBL/GenBank/DDBJ databases">
        <title>Comparative genomics of biotechnologically important yeasts.</title>
        <authorList>
            <consortium name="DOE Joint Genome Institute"/>
            <person name="Riley R."/>
            <person name="Haridas S."/>
            <person name="Wolfe K.H."/>
            <person name="Lopes M.R."/>
            <person name="Hittinger C.T."/>
            <person name="Goker M."/>
            <person name="Salamov A."/>
            <person name="Wisecaver J."/>
            <person name="Long T.M."/>
            <person name="Aerts A.L."/>
            <person name="Barry K."/>
            <person name="Choi C."/>
            <person name="Clum A."/>
            <person name="Coughlan A.Y."/>
            <person name="Deshpande S."/>
            <person name="Douglass A.P."/>
            <person name="Hanson S.J."/>
            <person name="Klenk H.-P."/>
            <person name="LaButti K."/>
            <person name="Lapidus A."/>
            <person name="Lindquist E."/>
            <person name="Lipzen A."/>
            <person name="Meier-kolthoff J.P."/>
            <person name="Ohm R.A."/>
            <person name="Otillar R.P."/>
            <person name="Pangilinan J."/>
            <person name="Peng Y."/>
            <person name="Rokas A."/>
            <person name="Rosa C.A."/>
            <person name="Scheuner C."/>
            <person name="Sibirny A.A."/>
            <person name="Slot J.C."/>
            <person name="Stielow J.B."/>
            <person name="Sun H."/>
            <person name="Kurtzman C.P."/>
            <person name="Blackwell M."/>
            <person name="Grigoriev I.V."/>
            <person name="Jeffries T.W."/>
        </authorList>
    </citation>
    <scope>NUCLEOTIDE SEQUENCE [LARGE SCALE GENOMIC DNA]</scope>
    <source>
        <strain evidence="1 2">NRRL YB-4993</strain>
    </source>
</reference>
<comment type="caution">
    <text evidence="1">The sequence shown here is derived from an EMBL/GenBank/DDBJ whole genome shotgun (WGS) entry which is preliminary data.</text>
</comment>
<name>A0A1A0H5T0_9ASCO</name>
<evidence type="ECO:0000313" key="1">
    <source>
        <dbReference type="EMBL" id="OBA19444.1"/>
    </source>
</evidence>
<dbReference type="RefSeq" id="XP_018709972.1">
    <property type="nucleotide sequence ID" value="XM_018858414.1"/>
</dbReference>
<dbReference type="OrthoDB" id="4013286at2759"/>
<evidence type="ECO:0000313" key="2">
    <source>
        <dbReference type="Proteomes" id="UP000092555"/>
    </source>
</evidence>
<protein>
    <submittedName>
        <fullName evidence="1">Uncharacterized protein</fullName>
    </submittedName>
</protein>
<organism evidence="1 2">
    <name type="scientific">Metschnikowia bicuspidata var. bicuspidata NRRL YB-4993</name>
    <dbReference type="NCBI Taxonomy" id="869754"/>
    <lineage>
        <taxon>Eukaryota</taxon>
        <taxon>Fungi</taxon>
        <taxon>Dikarya</taxon>
        <taxon>Ascomycota</taxon>
        <taxon>Saccharomycotina</taxon>
        <taxon>Pichiomycetes</taxon>
        <taxon>Metschnikowiaceae</taxon>
        <taxon>Metschnikowia</taxon>
    </lineage>
</organism>
<sequence length="426" mass="48789">MSKYTLSRIPKDVQYIFKVYETASHSFRPFDDKLVGQFVDRTGLYYEMFNRRKLLSDGTNGPIFNKQDFPLVTRDIVLTIFETPLQLEKKLDIPTDFLALSDLSPFADLEPVFSDWQTTVKHFSDHQARILSLLAAHFSPLSAVESPLAQKSMKWYQKLLANTPVIFFLSQNQRLMAESNLRGLNHPFDKFSSRLGQICRRYVDDSNVDKRIRNYHLTNLVTTDIFQLAIASEARENASAATDGDGLGDRLAELRRPDVVGPNHEPFDLAMLAQAKIKINFPIRQVERALSGVRHTLQLPEVFPYDIHYKDMYMLTIESLIFQDNHEALLDLIAQQTQFDVFAVRISKTHSPQFDLSMTTEPTSGPSTAPTYDQLLDWAEKQHHPSELRHVTQLLERLGHWGLVEVEENGSGSAFYVFKDSKHPAN</sequence>
<dbReference type="Proteomes" id="UP000092555">
    <property type="component" value="Unassembled WGS sequence"/>
</dbReference>
<dbReference type="AlphaFoldDB" id="A0A1A0H5T0"/>
<proteinExistence type="predicted"/>
<keyword evidence="2" id="KW-1185">Reference proteome</keyword>